<dbReference type="PROSITE" id="PS50104">
    <property type="entry name" value="TIR"/>
    <property type="match status" value="1"/>
</dbReference>
<dbReference type="Pfam" id="PF23282">
    <property type="entry name" value="WHD_ROQ1"/>
    <property type="match status" value="1"/>
</dbReference>
<evidence type="ECO:0000256" key="3">
    <source>
        <dbReference type="ARBA" id="ARBA00022821"/>
    </source>
</evidence>
<reference evidence="5 6" key="1">
    <citation type="journal article" date="2023" name="Plants (Basel)">
        <title>Bridging the Gap: Combining Genomics and Transcriptomics Approaches to Understand Stylosanthes scabra, an Orphan Legume from the Brazilian Caatinga.</title>
        <authorList>
            <person name="Ferreira-Neto J.R.C."/>
            <person name="da Silva M.D."/>
            <person name="Binneck E."/>
            <person name="de Melo N.F."/>
            <person name="da Silva R.H."/>
            <person name="de Melo A.L.T.M."/>
            <person name="Pandolfi V."/>
            <person name="Bustamante F.O."/>
            <person name="Brasileiro-Vidal A.C."/>
            <person name="Benko-Iseppon A.M."/>
        </authorList>
    </citation>
    <scope>NUCLEOTIDE SEQUENCE [LARGE SCALE GENOMIC DNA]</scope>
    <source>
        <tissue evidence="5">Leaves</tissue>
    </source>
</reference>
<evidence type="ECO:0000256" key="1">
    <source>
        <dbReference type="ARBA" id="ARBA00022614"/>
    </source>
</evidence>
<dbReference type="PANTHER" id="PTHR11017">
    <property type="entry name" value="LEUCINE-RICH REPEAT-CONTAINING PROTEIN"/>
    <property type="match status" value="1"/>
</dbReference>
<evidence type="ECO:0000259" key="4">
    <source>
        <dbReference type="PROSITE" id="PS50104"/>
    </source>
</evidence>
<dbReference type="Pfam" id="PF01582">
    <property type="entry name" value="TIR"/>
    <property type="match status" value="1"/>
</dbReference>
<dbReference type="InterPro" id="IPR035897">
    <property type="entry name" value="Toll_tir_struct_dom_sf"/>
</dbReference>
<dbReference type="Gene3D" id="3.80.10.10">
    <property type="entry name" value="Ribonuclease Inhibitor"/>
    <property type="match status" value="1"/>
</dbReference>
<dbReference type="PRINTS" id="PR00364">
    <property type="entry name" value="DISEASERSIST"/>
</dbReference>
<gene>
    <name evidence="5" type="ORF">PIB30_016780</name>
</gene>
<dbReference type="Gene3D" id="3.40.50.300">
    <property type="entry name" value="P-loop containing nucleotide triphosphate hydrolases"/>
    <property type="match status" value="1"/>
</dbReference>
<dbReference type="Proteomes" id="UP001341840">
    <property type="component" value="Unassembled WGS sequence"/>
</dbReference>
<dbReference type="SUPFAM" id="SSF52058">
    <property type="entry name" value="L domain-like"/>
    <property type="match status" value="1"/>
</dbReference>
<keyword evidence="3" id="KW-0611">Plant defense</keyword>
<dbReference type="Pfam" id="PF23286">
    <property type="entry name" value="LRR_13"/>
    <property type="match status" value="1"/>
</dbReference>
<dbReference type="SUPFAM" id="SSF46785">
    <property type="entry name" value="Winged helix' DNA-binding domain"/>
    <property type="match status" value="1"/>
</dbReference>
<dbReference type="SUPFAM" id="SSF52200">
    <property type="entry name" value="Toll/Interleukin receptor TIR domain"/>
    <property type="match status" value="1"/>
</dbReference>
<feature type="domain" description="TIR" evidence="4">
    <location>
        <begin position="19"/>
        <end position="187"/>
    </location>
</feature>
<dbReference type="Pfam" id="PF00931">
    <property type="entry name" value="NB-ARC"/>
    <property type="match status" value="1"/>
</dbReference>
<dbReference type="PANTHER" id="PTHR11017:SF431">
    <property type="entry name" value="ADP-RIBOSYL CYCLASE_CYCLIC ADP-RIBOSE HYDROLASE"/>
    <property type="match status" value="1"/>
</dbReference>
<evidence type="ECO:0000313" key="6">
    <source>
        <dbReference type="Proteomes" id="UP001341840"/>
    </source>
</evidence>
<name>A0ABU6R7P0_9FABA</name>
<dbReference type="InterPro" id="IPR003593">
    <property type="entry name" value="AAA+_ATPase"/>
</dbReference>
<dbReference type="InterPro" id="IPR002182">
    <property type="entry name" value="NB-ARC"/>
</dbReference>
<evidence type="ECO:0000313" key="5">
    <source>
        <dbReference type="EMBL" id="MED6119979.1"/>
    </source>
</evidence>
<dbReference type="Gene3D" id="1.10.8.430">
    <property type="entry name" value="Helical domain of apoptotic protease-activating factors"/>
    <property type="match status" value="1"/>
</dbReference>
<dbReference type="InterPro" id="IPR058192">
    <property type="entry name" value="WHD_ROQ1-like"/>
</dbReference>
<dbReference type="SMART" id="SM00382">
    <property type="entry name" value="AAA"/>
    <property type="match status" value="1"/>
</dbReference>
<organism evidence="5 6">
    <name type="scientific">Stylosanthes scabra</name>
    <dbReference type="NCBI Taxonomy" id="79078"/>
    <lineage>
        <taxon>Eukaryota</taxon>
        <taxon>Viridiplantae</taxon>
        <taxon>Streptophyta</taxon>
        <taxon>Embryophyta</taxon>
        <taxon>Tracheophyta</taxon>
        <taxon>Spermatophyta</taxon>
        <taxon>Magnoliopsida</taxon>
        <taxon>eudicotyledons</taxon>
        <taxon>Gunneridae</taxon>
        <taxon>Pentapetalae</taxon>
        <taxon>rosids</taxon>
        <taxon>fabids</taxon>
        <taxon>Fabales</taxon>
        <taxon>Fabaceae</taxon>
        <taxon>Papilionoideae</taxon>
        <taxon>50 kb inversion clade</taxon>
        <taxon>dalbergioids sensu lato</taxon>
        <taxon>Dalbergieae</taxon>
        <taxon>Pterocarpus clade</taxon>
        <taxon>Stylosanthes</taxon>
    </lineage>
</organism>
<dbReference type="InterPro" id="IPR044974">
    <property type="entry name" value="Disease_R_plants"/>
</dbReference>
<dbReference type="InterPro" id="IPR000157">
    <property type="entry name" value="TIR_dom"/>
</dbReference>
<dbReference type="EMBL" id="JASCZI010030256">
    <property type="protein sequence ID" value="MED6119979.1"/>
    <property type="molecule type" value="Genomic_DNA"/>
</dbReference>
<keyword evidence="6" id="KW-1185">Reference proteome</keyword>
<dbReference type="InterPro" id="IPR036390">
    <property type="entry name" value="WH_DNA-bd_sf"/>
</dbReference>
<dbReference type="Gene3D" id="3.40.50.10140">
    <property type="entry name" value="Toll/interleukin-1 receptor homology (TIR) domain"/>
    <property type="match status" value="1"/>
</dbReference>
<dbReference type="SMART" id="SM00255">
    <property type="entry name" value="TIR"/>
    <property type="match status" value="1"/>
</dbReference>
<dbReference type="SUPFAM" id="SSF52540">
    <property type="entry name" value="P-loop containing nucleoside triphosphate hydrolases"/>
    <property type="match status" value="1"/>
</dbReference>
<proteinExistence type="predicted"/>
<keyword evidence="1" id="KW-0433">Leucine-rich repeat</keyword>
<dbReference type="InterPro" id="IPR032675">
    <property type="entry name" value="LRR_dom_sf"/>
</dbReference>
<dbReference type="InterPro" id="IPR042197">
    <property type="entry name" value="Apaf_helical"/>
</dbReference>
<evidence type="ECO:0000256" key="2">
    <source>
        <dbReference type="ARBA" id="ARBA00022737"/>
    </source>
</evidence>
<protein>
    <recommendedName>
        <fullName evidence="4">TIR domain-containing protein</fullName>
    </recommendedName>
</protein>
<dbReference type="InterPro" id="IPR058546">
    <property type="entry name" value="RPS4B/Roq1-like_LRR"/>
</dbReference>
<accession>A0ABU6R7P0</accession>
<sequence length="1097" mass="125114">MDLQSPFSSIHSFSYNYPWKYDVFISFRGEDTRYGFTGNLYKALCDKGIHTFFDDNELQSGEEITPALLKAIQESRIAIIVLSPDYAASSFCLDELVKVLDCIKDTNRLVLPVFYEVDPSDVRHQRNSYGEAMAKHEKRFKDDLNKVQKWKEALHQVANLSGYHFKYGDGYEHMFIGNIVEKISRKIKRVPLPVADYPVGLESRVSKVIPLMEMDSTDRVHMLGIHGIGGIGKTTLALAIYNLIADHFDGVCFLANVRDNSNKYGLTHLQNILLSEILGNEEVKVASVQQGTSIIQRRLSRKKVLLILDDVDDHKQLQAIAGKLHWFGGGSRVIITTRDTQLLKCHGVENMHEVQGLNKKESYQLLIKKAFKNGDASPSYYADVLNRVITYASGHPLALEIVGSNLFGKEVEDWESALQQYERIPNGKIQKILKISYDALEENEQNIFLDITCCFKRYNLTQIRDIFLAHYGDDMIYHIQQLVDKSLIKINEPCQLLTFHDLIEDMGKEIVRQESPKVVGQRSRLWFHEDIVQVLEENQGTSAVEIIYLEFPLSKMEEKEKNKDVQVVWDGTAFKKMKNLKTLIVKNGCFSKGPVHLPNSLRVMEWWEYPSKYFPSDFHPKKLSILKLPNSLFTSCKLDNLSKKLVALKVLNFDNSNFLEEIGDVSNLPTLEELSFRGCKNLTRIHSSIGFLGKLKTLDAERCQKLRSFPSMNLPSLKILTLSHCSSLEKFPEIVGKMENVEMLLLDGTNIRDLPLSFRNLSKLCNLIMLGSRIERIPSVIFMMPKLSMFFIDGIGGNRLESQKQEEGIVTSLSSSSLPFLDIYLLRLSLSDDFLPQQLPRFPNLKTLCLAHCDITFIPECIQELQFLSRLQVDSCTFLQEIRGIPPNLEDFSALYCESLTPSSAIMLLNQELHDKGNTHFVMPRACACIPSWFEHCSKITNSISFWFRGKFPAKSLCLAILLDYSCHGVKPIVTINGKKVSFGSRGTTVERLFIFDLWKTNHDDDLDKLLFQSQEWNHAEVSCEVTAAEMGIHILKQKSSSIMEDIRFTHPYKKRKRDGHDSLNSIIARLPSASQNMMECQNPLDCNEATSHTVYL</sequence>
<comment type="caution">
    <text evidence="5">The sequence shown here is derived from an EMBL/GenBank/DDBJ whole genome shotgun (WGS) entry which is preliminary data.</text>
</comment>
<dbReference type="InterPro" id="IPR027417">
    <property type="entry name" value="P-loop_NTPase"/>
</dbReference>
<keyword evidence="2" id="KW-0677">Repeat</keyword>